<dbReference type="GO" id="GO:0003824">
    <property type="term" value="F:catalytic activity"/>
    <property type="evidence" value="ECO:0007669"/>
    <property type="project" value="InterPro"/>
</dbReference>
<evidence type="ECO:0000259" key="1">
    <source>
        <dbReference type="Pfam" id="PF01425"/>
    </source>
</evidence>
<protein>
    <submittedName>
        <fullName evidence="2">Amidase</fullName>
    </submittedName>
</protein>
<comment type="caution">
    <text evidence="2">The sequence shown here is derived from an EMBL/GenBank/DDBJ whole genome shotgun (WGS) entry which is preliminary data.</text>
</comment>
<dbReference type="PANTHER" id="PTHR11895">
    <property type="entry name" value="TRANSAMIDASE"/>
    <property type="match status" value="1"/>
</dbReference>
<dbReference type="InterPro" id="IPR000120">
    <property type="entry name" value="Amidase"/>
</dbReference>
<proteinExistence type="predicted"/>
<gene>
    <name evidence="2" type="ORF">ENM11_03350</name>
</gene>
<dbReference type="PANTHER" id="PTHR11895:SF7">
    <property type="entry name" value="GLUTAMYL-TRNA(GLN) AMIDOTRANSFERASE SUBUNIT A, MITOCHONDRIAL"/>
    <property type="match status" value="1"/>
</dbReference>
<dbReference type="InterPro" id="IPR023631">
    <property type="entry name" value="Amidase_dom"/>
</dbReference>
<dbReference type="EMBL" id="DRWN01000026">
    <property type="protein sequence ID" value="HHK68177.1"/>
    <property type="molecule type" value="Genomic_DNA"/>
</dbReference>
<dbReference type="SUPFAM" id="SSF75304">
    <property type="entry name" value="Amidase signature (AS) enzymes"/>
    <property type="match status" value="1"/>
</dbReference>
<feature type="domain" description="Amidase" evidence="1">
    <location>
        <begin position="24"/>
        <end position="445"/>
    </location>
</feature>
<evidence type="ECO:0000313" key="2">
    <source>
        <dbReference type="EMBL" id="HHK68177.1"/>
    </source>
</evidence>
<dbReference type="Pfam" id="PF01425">
    <property type="entry name" value="Amidase"/>
    <property type="match status" value="1"/>
</dbReference>
<dbReference type="AlphaFoldDB" id="A0A7C5L732"/>
<dbReference type="InterPro" id="IPR036928">
    <property type="entry name" value="AS_sf"/>
</dbReference>
<name>A0A7C5L732_CALS0</name>
<sequence length="464" mass="49573">MRGESLTLAGLAAQIQSGSLTPTEVVSRILDRVEKTNRTYNAFITVLKERALGMAADAEKEIRAGRYRGPLHGIPVSLADVIQIQGVRCTAGSRILAENVAEHDATVTGKLREAGAVIIGTNNMDEFGIGVTGFNPHYGPVLNPWNPEYLAGGCSGGSAAAVAAGLAAFSLGVDAGGSVRIPAALCGVVGLKPTYGRVSKHGIIPVSWSLDHIGILAKTVRDAAIVLRMVAGYDSEDESSVYVEVHDYLAELERSVEGLKVCMLGEVKPVSREVMSRLRQFVGVLESLGITVEEVELDARQVKDCWSTIMLSEAAAFHDKLLTTREGDYGRDVAEALRKGSRITAVDYIKALKEMSALKNIILKTLDSYRAIISPTTPITAVKKGEESVEIDGEKMDVYTALTSQTMLYNLAGIPAITIPAGLSSEGLPVGMQIAGRLFDEATILRIGHQALEKMKTSINLPQV</sequence>
<organism evidence="2">
    <name type="scientific">Caldiarchaeum subterraneum</name>
    <dbReference type="NCBI Taxonomy" id="311458"/>
    <lineage>
        <taxon>Archaea</taxon>
        <taxon>Nitrososphaerota</taxon>
        <taxon>Candidatus Caldarchaeales</taxon>
        <taxon>Candidatus Caldarchaeaceae</taxon>
        <taxon>Candidatus Caldarchaeum</taxon>
    </lineage>
</organism>
<accession>A0A7C5L732</accession>
<dbReference type="Gene3D" id="3.90.1300.10">
    <property type="entry name" value="Amidase signature (AS) domain"/>
    <property type="match status" value="1"/>
</dbReference>
<reference evidence="2" key="1">
    <citation type="journal article" date="2020" name="mSystems">
        <title>Genome- and Community-Level Interaction Insights into Carbon Utilization and Element Cycling Functions of Hydrothermarchaeota in Hydrothermal Sediment.</title>
        <authorList>
            <person name="Zhou Z."/>
            <person name="Liu Y."/>
            <person name="Xu W."/>
            <person name="Pan J."/>
            <person name="Luo Z.H."/>
            <person name="Li M."/>
        </authorList>
    </citation>
    <scope>NUCLEOTIDE SEQUENCE [LARGE SCALE GENOMIC DNA]</scope>
    <source>
        <strain evidence="2">SpSt-1056</strain>
    </source>
</reference>